<evidence type="ECO:0000256" key="5">
    <source>
        <dbReference type="SAM" id="MobiDB-lite"/>
    </source>
</evidence>
<comment type="similarity">
    <text evidence="2">Belongs to the EDC3 family.</text>
</comment>
<dbReference type="EMBL" id="VIIS01001743">
    <property type="protein sequence ID" value="KAF0293485.1"/>
    <property type="molecule type" value="Genomic_DNA"/>
</dbReference>
<comment type="caution">
    <text evidence="8">The sequence shown here is derived from an EMBL/GenBank/DDBJ whole genome shotgun (WGS) entry which is preliminary data.</text>
</comment>
<dbReference type="InterPro" id="IPR025762">
    <property type="entry name" value="DFDF"/>
</dbReference>
<dbReference type="InterPro" id="IPR036652">
    <property type="entry name" value="YjeF_N_dom_sf"/>
</dbReference>
<dbReference type="PANTHER" id="PTHR13612:SF0">
    <property type="entry name" value="ENHANCER OF MRNA-DECAPPING PROTEIN 3"/>
    <property type="match status" value="1"/>
</dbReference>
<dbReference type="Pfam" id="PF03853">
    <property type="entry name" value="YjeF_N"/>
    <property type="match status" value="1"/>
</dbReference>
<feature type="region of interest" description="Disordered" evidence="5">
    <location>
        <begin position="1"/>
        <end position="41"/>
    </location>
</feature>
<feature type="domain" description="DFDF" evidence="7">
    <location>
        <begin position="43"/>
        <end position="79"/>
    </location>
</feature>
<dbReference type="PANTHER" id="PTHR13612">
    <property type="entry name" value="ENHANCER OF MRNA-DECAPPING PROTEIN 3"/>
    <property type="match status" value="1"/>
</dbReference>
<keyword evidence="4" id="KW-0963">Cytoplasm</keyword>
<evidence type="ECO:0000259" key="6">
    <source>
        <dbReference type="PROSITE" id="PS51385"/>
    </source>
</evidence>
<organism evidence="8 9">
    <name type="scientific">Amphibalanus amphitrite</name>
    <name type="common">Striped barnacle</name>
    <name type="synonym">Balanus amphitrite</name>
    <dbReference type="NCBI Taxonomy" id="1232801"/>
    <lineage>
        <taxon>Eukaryota</taxon>
        <taxon>Metazoa</taxon>
        <taxon>Ecdysozoa</taxon>
        <taxon>Arthropoda</taxon>
        <taxon>Crustacea</taxon>
        <taxon>Multicrustacea</taxon>
        <taxon>Cirripedia</taxon>
        <taxon>Thoracica</taxon>
        <taxon>Thoracicalcarea</taxon>
        <taxon>Balanomorpha</taxon>
        <taxon>Balanoidea</taxon>
        <taxon>Balanidae</taxon>
        <taxon>Amphibalaninae</taxon>
        <taxon>Amphibalanus</taxon>
    </lineage>
</organism>
<protein>
    <recommendedName>
        <fullName evidence="3">Enhancer of mRNA-decapping protein 3</fullName>
    </recommendedName>
</protein>
<evidence type="ECO:0000256" key="3">
    <source>
        <dbReference type="ARBA" id="ARBA00015797"/>
    </source>
</evidence>
<feature type="domain" description="YjeF N-terminal" evidence="6">
    <location>
        <begin position="139"/>
        <end position="336"/>
    </location>
</feature>
<evidence type="ECO:0000313" key="9">
    <source>
        <dbReference type="Proteomes" id="UP000440578"/>
    </source>
</evidence>
<proteinExistence type="inferred from homology"/>
<dbReference type="OrthoDB" id="10030313at2759"/>
<dbReference type="GO" id="GO:0033962">
    <property type="term" value="P:P-body assembly"/>
    <property type="evidence" value="ECO:0007669"/>
    <property type="project" value="TreeGrafter"/>
</dbReference>
<evidence type="ECO:0000256" key="1">
    <source>
        <dbReference type="ARBA" id="ARBA00004201"/>
    </source>
</evidence>
<dbReference type="PROSITE" id="PS51512">
    <property type="entry name" value="DFDF"/>
    <property type="match status" value="1"/>
</dbReference>
<accession>A0A6A4VHM0</accession>
<dbReference type="Proteomes" id="UP000440578">
    <property type="component" value="Unassembled WGS sequence"/>
</dbReference>
<gene>
    <name evidence="8" type="primary">Edc3</name>
    <name evidence="8" type="ORF">FJT64_008703</name>
</gene>
<dbReference type="PROSITE" id="PS51385">
    <property type="entry name" value="YJEF_N"/>
    <property type="match status" value="1"/>
</dbReference>
<dbReference type="InterPro" id="IPR004443">
    <property type="entry name" value="YjeF_N_dom"/>
</dbReference>
<dbReference type="Gene3D" id="3.40.50.10260">
    <property type="entry name" value="YjeF N-terminal domain"/>
    <property type="match status" value="1"/>
</dbReference>
<evidence type="ECO:0000256" key="4">
    <source>
        <dbReference type="ARBA" id="ARBA00022490"/>
    </source>
</evidence>
<reference evidence="8 9" key="1">
    <citation type="submission" date="2019-07" db="EMBL/GenBank/DDBJ databases">
        <title>Draft genome assembly of a fouling barnacle, Amphibalanus amphitrite (Darwin, 1854): The first reference genome for Thecostraca.</title>
        <authorList>
            <person name="Kim W."/>
        </authorList>
    </citation>
    <scope>NUCLEOTIDE SEQUENCE [LARGE SCALE GENOMIC DNA]</scope>
    <source>
        <strain evidence="8">SNU_AA5</strain>
        <tissue evidence="8">Soma without cirri and trophi</tissue>
    </source>
</reference>
<dbReference type="SMART" id="SM01199">
    <property type="entry name" value="FDF"/>
    <property type="match status" value="1"/>
</dbReference>
<dbReference type="GO" id="GO:0031087">
    <property type="term" value="P:deadenylation-independent decapping of nuclear-transcribed mRNA"/>
    <property type="evidence" value="ECO:0007669"/>
    <property type="project" value="TreeGrafter"/>
</dbReference>
<dbReference type="Pfam" id="PF09532">
    <property type="entry name" value="FDF"/>
    <property type="match status" value="1"/>
</dbReference>
<sequence length="360" mass="39452">MPDARSSPKKAFQTPKKSEREVAGGSNVKSRRNQQQSKNDLCFSTPAEKFKNEEFDFEKNLALFDKQAVFEEIDSSQQPDVVRLVDTNRRRGGRTEAKYRHDQNVLHSAPVRYNRIAVPETPEVEYVTDTGLVVPSVTSRARDTLLQAAQRHGLTIGRQQEMLGRGCTEMALQLVGSHARLMPENLHQAPRVACLCGPHSQGAAGLNAARQLAGHGVQVTVFLPDLALTCRALSTELQLFTDLPETVDLIVCTLDDHELSSQLAFQPWHRSAVAWANGSRAPVLALDPPAPPPPAAAAPAAIECKYTLGAVLPLGYGAQQGAVYLCNLNVPTEVFRSQRIEYVSPFGPRIVIPLHARDVD</sequence>
<dbReference type="AlphaFoldDB" id="A0A6A4VHM0"/>
<comment type="subcellular location">
    <subcellularLocation>
        <location evidence="1">Cytoplasm</location>
        <location evidence="1">P-body</location>
    </subcellularLocation>
</comment>
<dbReference type="InterPro" id="IPR019050">
    <property type="entry name" value="FDF_dom"/>
</dbReference>
<keyword evidence="9" id="KW-1185">Reference proteome</keyword>
<evidence type="ECO:0000313" key="8">
    <source>
        <dbReference type="EMBL" id="KAF0293485.1"/>
    </source>
</evidence>
<dbReference type="SUPFAM" id="SSF64153">
    <property type="entry name" value="YjeF N-terminal domain-like"/>
    <property type="match status" value="1"/>
</dbReference>
<evidence type="ECO:0000259" key="7">
    <source>
        <dbReference type="PROSITE" id="PS51512"/>
    </source>
</evidence>
<dbReference type="GO" id="GO:0000932">
    <property type="term" value="C:P-body"/>
    <property type="evidence" value="ECO:0007669"/>
    <property type="project" value="UniProtKB-SubCell"/>
</dbReference>
<evidence type="ECO:0000256" key="2">
    <source>
        <dbReference type="ARBA" id="ARBA00006610"/>
    </source>
</evidence>
<name>A0A6A4VHM0_AMPAM</name>
<dbReference type="GO" id="GO:0003729">
    <property type="term" value="F:mRNA binding"/>
    <property type="evidence" value="ECO:0007669"/>
    <property type="project" value="TreeGrafter"/>
</dbReference>